<proteinExistence type="predicted"/>
<protein>
    <submittedName>
        <fullName evidence="2">Uncharacterized protein</fullName>
    </submittedName>
</protein>
<comment type="caution">
    <text evidence="2">The sequence shown here is derived from an EMBL/GenBank/DDBJ whole genome shotgun (WGS) entry which is preliminary data.</text>
</comment>
<sequence>MALPPSKTSDEKPTSRATPSVSSASSTSTRSSGPHRYLQSQQVSAIEYWQDHVQSPVRGEVDAAMEKEDAVVQAYLRAKMALFEVVPERMEMGAPVAG</sequence>
<dbReference type="EMBL" id="JAVRRL010000040">
    <property type="protein sequence ID" value="KAK5111331.1"/>
    <property type="molecule type" value="Genomic_DNA"/>
</dbReference>
<accession>A0AAN7TEY3</accession>
<feature type="region of interest" description="Disordered" evidence="1">
    <location>
        <begin position="1"/>
        <end position="39"/>
    </location>
</feature>
<gene>
    <name evidence="2" type="ORF">LTR62_005171</name>
</gene>
<feature type="compositionally biased region" description="Low complexity" evidence="1">
    <location>
        <begin position="15"/>
        <end position="32"/>
    </location>
</feature>
<reference evidence="2" key="1">
    <citation type="submission" date="2023-08" db="EMBL/GenBank/DDBJ databases">
        <title>Black Yeasts Isolated from many extreme environments.</title>
        <authorList>
            <person name="Coleine C."/>
            <person name="Stajich J.E."/>
            <person name="Selbmann L."/>
        </authorList>
    </citation>
    <scope>NUCLEOTIDE SEQUENCE</scope>
    <source>
        <strain evidence="2">CCFEE 5401</strain>
    </source>
</reference>
<name>A0AAN7TEY3_9PEZI</name>
<organism evidence="2 3">
    <name type="scientific">Meristemomyces frigidus</name>
    <dbReference type="NCBI Taxonomy" id="1508187"/>
    <lineage>
        <taxon>Eukaryota</taxon>
        <taxon>Fungi</taxon>
        <taxon>Dikarya</taxon>
        <taxon>Ascomycota</taxon>
        <taxon>Pezizomycotina</taxon>
        <taxon>Dothideomycetes</taxon>
        <taxon>Dothideomycetidae</taxon>
        <taxon>Mycosphaerellales</taxon>
        <taxon>Teratosphaeriaceae</taxon>
        <taxon>Meristemomyces</taxon>
    </lineage>
</organism>
<dbReference type="AlphaFoldDB" id="A0AAN7TEY3"/>
<evidence type="ECO:0000256" key="1">
    <source>
        <dbReference type="SAM" id="MobiDB-lite"/>
    </source>
</evidence>
<dbReference type="Proteomes" id="UP001310890">
    <property type="component" value="Unassembled WGS sequence"/>
</dbReference>
<evidence type="ECO:0000313" key="3">
    <source>
        <dbReference type="Proteomes" id="UP001310890"/>
    </source>
</evidence>
<evidence type="ECO:0000313" key="2">
    <source>
        <dbReference type="EMBL" id="KAK5111331.1"/>
    </source>
</evidence>